<organism evidence="4 5">
    <name type="scientific">Claviceps purpurea (strain 20.1)</name>
    <name type="common">Ergot fungus</name>
    <name type="synonym">Sphacelia segetum</name>
    <dbReference type="NCBI Taxonomy" id="1111077"/>
    <lineage>
        <taxon>Eukaryota</taxon>
        <taxon>Fungi</taxon>
        <taxon>Dikarya</taxon>
        <taxon>Ascomycota</taxon>
        <taxon>Pezizomycotina</taxon>
        <taxon>Sordariomycetes</taxon>
        <taxon>Hypocreomycetidae</taxon>
        <taxon>Hypocreales</taxon>
        <taxon>Clavicipitaceae</taxon>
        <taxon>Claviceps</taxon>
    </lineage>
</organism>
<feature type="region of interest" description="Disordered" evidence="2">
    <location>
        <begin position="355"/>
        <end position="389"/>
    </location>
</feature>
<evidence type="ECO:0000256" key="2">
    <source>
        <dbReference type="SAM" id="MobiDB-lite"/>
    </source>
</evidence>
<name>M1WDJ2_CLAP2</name>
<protein>
    <recommendedName>
        <fullName evidence="3">CCHC-type domain-containing protein</fullName>
    </recommendedName>
</protein>
<feature type="region of interest" description="Disordered" evidence="2">
    <location>
        <begin position="123"/>
        <end position="187"/>
    </location>
</feature>
<dbReference type="InterPro" id="IPR001878">
    <property type="entry name" value="Znf_CCHC"/>
</dbReference>
<dbReference type="GO" id="GO:0003676">
    <property type="term" value="F:nucleic acid binding"/>
    <property type="evidence" value="ECO:0007669"/>
    <property type="project" value="InterPro"/>
</dbReference>
<feature type="compositionally biased region" description="Basic and acidic residues" evidence="2">
    <location>
        <begin position="123"/>
        <end position="134"/>
    </location>
</feature>
<feature type="domain" description="CCHC-type" evidence="3">
    <location>
        <begin position="412"/>
        <end position="427"/>
    </location>
</feature>
<evidence type="ECO:0000313" key="4">
    <source>
        <dbReference type="EMBL" id="CCE34835.1"/>
    </source>
</evidence>
<feature type="region of interest" description="Disordered" evidence="2">
    <location>
        <begin position="441"/>
        <end position="463"/>
    </location>
</feature>
<keyword evidence="1" id="KW-0863">Zinc-finger</keyword>
<dbReference type="VEuPathDB" id="FungiDB:CPUR_08774"/>
<feature type="compositionally biased region" description="Basic and acidic residues" evidence="2">
    <location>
        <begin position="175"/>
        <end position="185"/>
    </location>
</feature>
<keyword evidence="5" id="KW-1185">Reference proteome</keyword>
<evidence type="ECO:0000259" key="3">
    <source>
        <dbReference type="PROSITE" id="PS50158"/>
    </source>
</evidence>
<feature type="region of interest" description="Disordered" evidence="2">
    <location>
        <begin position="85"/>
        <end position="104"/>
    </location>
</feature>
<proteinExistence type="predicted"/>
<reference evidence="4 5" key="1">
    <citation type="journal article" date="2013" name="PLoS Genet.">
        <title>Plant-symbiotic fungi as chemical engineers: Multi-genome analysis of the Clavicipitaceae reveals dynamics of alkaloid loci.</title>
        <authorList>
            <person name="Schardl C.L."/>
            <person name="Young C.A."/>
            <person name="Hesse U."/>
            <person name="Amyotte S.G."/>
            <person name="Andreeva K."/>
            <person name="Calie P.J."/>
            <person name="Fleetwood D.J."/>
            <person name="Haws D.C."/>
            <person name="Moore N."/>
            <person name="Oeser B."/>
            <person name="Panaccione D.G."/>
            <person name="Schweri K.K."/>
            <person name="Voisey C.R."/>
            <person name="Farman M.L."/>
            <person name="Jaromczyk J.W."/>
            <person name="Roe B.A."/>
            <person name="O'Sullivan D.M."/>
            <person name="Scott B."/>
            <person name="Tudzynski P."/>
            <person name="An Z."/>
            <person name="Arnaoudova E.G."/>
            <person name="Bullock C.T."/>
            <person name="Charlton N.D."/>
            <person name="Chen L."/>
            <person name="Cox M."/>
            <person name="Dinkins R.D."/>
            <person name="Florea S."/>
            <person name="Glenn A.E."/>
            <person name="Gordon A."/>
            <person name="Gueldener U."/>
            <person name="Harris D.R."/>
            <person name="Hollin W."/>
            <person name="Jaromczyk J."/>
            <person name="Johnson R.D."/>
            <person name="Khan A.K."/>
            <person name="Leistner E."/>
            <person name="Leuchtmann A."/>
            <person name="Li C."/>
            <person name="Liu J."/>
            <person name="Liu J."/>
            <person name="Liu M."/>
            <person name="Mace W."/>
            <person name="Machado C."/>
            <person name="Nagabhyru P."/>
            <person name="Pan J."/>
            <person name="Schmid J."/>
            <person name="Sugawara K."/>
            <person name="Steiner U."/>
            <person name="Takach J.E."/>
            <person name="Tanaka E."/>
            <person name="Webb J.S."/>
            <person name="Wilson E.V."/>
            <person name="Wiseman J.L."/>
            <person name="Yoshida R."/>
            <person name="Zeng Z."/>
        </authorList>
    </citation>
    <scope>NUCLEOTIDE SEQUENCE [LARGE SCALE GENOMIC DNA]</scope>
    <source>
        <strain evidence="4 5">20.1</strain>
    </source>
</reference>
<accession>M1WDJ2</accession>
<feature type="compositionally biased region" description="Basic and acidic residues" evidence="2">
    <location>
        <begin position="355"/>
        <end position="367"/>
    </location>
</feature>
<evidence type="ECO:0000313" key="5">
    <source>
        <dbReference type="Proteomes" id="UP000016801"/>
    </source>
</evidence>
<feature type="compositionally biased region" description="Acidic residues" evidence="2">
    <location>
        <begin position="443"/>
        <end position="463"/>
    </location>
</feature>
<gene>
    <name evidence="4" type="ORF">CPUR_08774</name>
</gene>
<dbReference type="PROSITE" id="PS50158">
    <property type="entry name" value="ZF_CCHC"/>
    <property type="match status" value="1"/>
</dbReference>
<dbReference type="SUPFAM" id="SSF57756">
    <property type="entry name" value="Retrovirus zinc finger-like domains"/>
    <property type="match status" value="1"/>
</dbReference>
<comment type="caution">
    <text evidence="4">The sequence shown here is derived from an EMBL/GenBank/DDBJ whole genome shotgun (WGS) entry which is preliminary data.</text>
</comment>
<dbReference type="EMBL" id="CAGA01000127">
    <property type="protein sequence ID" value="CCE34835.1"/>
    <property type="molecule type" value="Genomic_DNA"/>
</dbReference>
<dbReference type="HOGENOM" id="CLU_590514_0_0_1"/>
<keyword evidence="1" id="KW-0862">Zinc</keyword>
<dbReference type="InterPro" id="IPR036875">
    <property type="entry name" value="Znf_CCHC_sf"/>
</dbReference>
<sequence length="463" mass="52214">MPKKKDWGTASRSSARQASKKLDEEPDSKATAANCVQQEEDVVPGTFPDDEHNIALPSIEQANDSYTDESSVLSDFTQLAVNDQILRDTQPIPPSKEMADAEPPAWALPLIAALPLLEQLKPDQAKEKKKEQSVPRHSTPAEHSAFGGTDFKPTGHAAHKSLTPFGDNQDAENPDYDRRARETRSQPDVFEDDKEKFEVWLFSIIEHLKDNLECFRNERARMTLVFNRVTKTSQELLKSRYMSEDNPFASAQEMLAQLEAIFGDPDASTTASQALNRLEFDIKRDDINIFIAKVNALADKAKIGISERKRTLFNCLKPGFDPTGQLRRLILNPQESYENFVDALTAAVVSRTEGYEYRQKSKDDQRDSSPPLRRKSERHVRRATTPNISKPAVDIKKLVNLTQEEARIKGICFGCGIQGHRRAECPNTKHVIQAFRRTRLEDPVDAQDLSESDEEESGNDSDY</sequence>
<dbReference type="AlphaFoldDB" id="M1WDJ2"/>
<keyword evidence="1" id="KW-0479">Metal-binding</keyword>
<dbReference type="GO" id="GO:0008270">
    <property type="term" value="F:zinc ion binding"/>
    <property type="evidence" value="ECO:0007669"/>
    <property type="project" value="UniProtKB-KW"/>
</dbReference>
<dbReference type="Proteomes" id="UP000016801">
    <property type="component" value="Unassembled WGS sequence"/>
</dbReference>
<feature type="compositionally biased region" description="Basic residues" evidence="2">
    <location>
        <begin position="372"/>
        <end position="382"/>
    </location>
</feature>
<dbReference type="OrthoDB" id="10545833at2759"/>
<dbReference type="STRING" id="1111077.M1WDJ2"/>
<evidence type="ECO:0000256" key="1">
    <source>
        <dbReference type="PROSITE-ProRule" id="PRU00047"/>
    </source>
</evidence>
<feature type="region of interest" description="Disordered" evidence="2">
    <location>
        <begin position="1"/>
        <end position="52"/>
    </location>
</feature>